<dbReference type="Proteomes" id="UP000242450">
    <property type="component" value="Chromosome 23"/>
</dbReference>
<name>A0A212CB82_CEREH</name>
<comment type="caution">
    <text evidence="4">The sequence shown here is derived from an EMBL/GenBank/DDBJ whole genome shotgun (WGS) entry which is preliminary data.</text>
</comment>
<organism evidence="4 5">
    <name type="scientific">Cervus elaphus hippelaphus</name>
    <name type="common">European red deer</name>
    <dbReference type="NCBI Taxonomy" id="46360"/>
    <lineage>
        <taxon>Eukaryota</taxon>
        <taxon>Metazoa</taxon>
        <taxon>Chordata</taxon>
        <taxon>Craniata</taxon>
        <taxon>Vertebrata</taxon>
        <taxon>Euteleostomi</taxon>
        <taxon>Mammalia</taxon>
        <taxon>Eutheria</taxon>
        <taxon>Laurasiatheria</taxon>
        <taxon>Artiodactyla</taxon>
        <taxon>Ruminantia</taxon>
        <taxon>Pecora</taxon>
        <taxon>Cervidae</taxon>
        <taxon>Cervinae</taxon>
        <taxon>Cervus</taxon>
    </lineage>
</organism>
<gene>
    <name evidence="4" type="ORF">Celaphus_00008060</name>
</gene>
<dbReference type="GO" id="GO:0005634">
    <property type="term" value="C:nucleus"/>
    <property type="evidence" value="ECO:0007669"/>
    <property type="project" value="InterPro"/>
</dbReference>
<evidence type="ECO:0000256" key="2">
    <source>
        <dbReference type="SAM" id="MobiDB-lite"/>
    </source>
</evidence>
<keyword evidence="3" id="KW-1133">Transmembrane helix</keyword>
<dbReference type="PANTHER" id="PTHR11875">
    <property type="entry name" value="TESTIS-SPECIFIC Y-ENCODED PROTEIN"/>
    <property type="match status" value="1"/>
</dbReference>
<sequence>MQAPGGVPSEEATFYWVEAVEEGAVLEEGEVAGIGQEDEQEQVSLEEQGQEYPRPRALSDRPALEALVALQLQLEPVNKKAQRAHARLKRKNCQRRTLHLEHRSAIIQGIRGFCIEVVSFAVVLVIFFFFFRMMTKQDRDMLHSMTNLKVRQGTLIVVEGRSNSLVSLVRGSSLDLGGGGRKVAVELERDLGYRASRSTPNQWHQGFEHKAYSHRNHNSSVNFFNWLSDHSFTGSDQIAEVGSQVGTGPELVIYVGVLGGAQEGSGPSRPCTSKQYVFTCVRLNFSIEYHAFNSAK</sequence>
<proteinExistence type="inferred from homology"/>
<dbReference type="InterPro" id="IPR002164">
    <property type="entry name" value="NAP_family"/>
</dbReference>
<evidence type="ECO:0000313" key="4">
    <source>
        <dbReference type="EMBL" id="OWK03239.1"/>
    </source>
</evidence>
<reference evidence="4 5" key="1">
    <citation type="journal article" date="2018" name="Mol. Genet. Genomics">
        <title>The red deer Cervus elaphus genome CerEla1.0: sequencing, annotating, genes, and chromosomes.</title>
        <authorList>
            <person name="Bana N.A."/>
            <person name="Nyiri A."/>
            <person name="Nagy J."/>
            <person name="Frank K."/>
            <person name="Nagy T."/>
            <person name="Steger V."/>
            <person name="Schiller M."/>
            <person name="Lakatos P."/>
            <person name="Sugar L."/>
            <person name="Horn P."/>
            <person name="Barta E."/>
            <person name="Orosz L."/>
        </authorList>
    </citation>
    <scope>NUCLEOTIDE SEQUENCE [LARGE SCALE GENOMIC DNA]</scope>
    <source>
        <strain evidence="4">Hungarian</strain>
    </source>
</reference>
<evidence type="ECO:0000256" key="1">
    <source>
        <dbReference type="ARBA" id="ARBA00009947"/>
    </source>
</evidence>
<feature type="region of interest" description="Disordered" evidence="2">
    <location>
        <begin position="33"/>
        <end position="56"/>
    </location>
</feature>
<keyword evidence="3" id="KW-0812">Transmembrane</keyword>
<protein>
    <submittedName>
        <fullName evidence="4">Uncharacterized protein</fullName>
    </submittedName>
</protein>
<accession>A0A212CB82</accession>
<dbReference type="InterPro" id="IPR037231">
    <property type="entry name" value="NAP-like_sf"/>
</dbReference>
<keyword evidence="5" id="KW-1185">Reference proteome</keyword>
<keyword evidence="3" id="KW-0472">Membrane</keyword>
<evidence type="ECO:0000313" key="5">
    <source>
        <dbReference type="Proteomes" id="UP000242450"/>
    </source>
</evidence>
<feature type="non-terminal residue" evidence="4">
    <location>
        <position position="296"/>
    </location>
</feature>
<comment type="similarity">
    <text evidence="1">Belongs to the nucleosome assembly protein (NAP) family.</text>
</comment>
<dbReference type="GO" id="GO:0006334">
    <property type="term" value="P:nucleosome assembly"/>
    <property type="evidence" value="ECO:0007669"/>
    <property type="project" value="InterPro"/>
</dbReference>
<dbReference type="AlphaFoldDB" id="A0A212CB82"/>
<dbReference type="Gene3D" id="1.20.5.1500">
    <property type="match status" value="1"/>
</dbReference>
<dbReference type="SUPFAM" id="SSF143113">
    <property type="entry name" value="NAP-like"/>
    <property type="match status" value="1"/>
</dbReference>
<dbReference type="EMBL" id="MKHE01000023">
    <property type="protein sequence ID" value="OWK03239.1"/>
    <property type="molecule type" value="Genomic_DNA"/>
</dbReference>
<evidence type="ECO:0000256" key="3">
    <source>
        <dbReference type="SAM" id="Phobius"/>
    </source>
</evidence>
<feature type="transmembrane region" description="Helical" evidence="3">
    <location>
        <begin position="110"/>
        <end position="131"/>
    </location>
</feature>